<dbReference type="PANTHER" id="PTHR43434">
    <property type="entry name" value="PHOSPHOGLYCOLATE PHOSPHATASE"/>
    <property type="match status" value="1"/>
</dbReference>
<evidence type="ECO:0008006" key="6">
    <source>
        <dbReference type="Google" id="ProtNLM"/>
    </source>
</evidence>
<dbReference type="Gene3D" id="1.10.150.240">
    <property type="entry name" value="Putative phosphatase, domain 2"/>
    <property type="match status" value="1"/>
</dbReference>
<feature type="non-terminal residue" evidence="5">
    <location>
        <position position="160"/>
    </location>
</feature>
<sequence length="160" mass="17874">MIKNILFDLDGTLANTALDLANALNAVRLSCELPELPIDIIRPTVSLGANAMIKLGFGFEEGHPEFEETRRKFLHLYSKNIAQETHLYEGMEEVLKKFERTKKTWGIVTNKSSWLTIPLLKALSLDKRAACIVCGDTVEHNKPHPAPIIHACKLIKSDPA</sequence>
<evidence type="ECO:0000256" key="3">
    <source>
        <dbReference type="ARBA" id="ARBA00022842"/>
    </source>
</evidence>
<keyword evidence="3" id="KW-0460">Magnesium</keyword>
<gene>
    <name evidence="5" type="ORF">METZ01_LOCUS464248</name>
</gene>
<evidence type="ECO:0000256" key="1">
    <source>
        <dbReference type="ARBA" id="ARBA00022723"/>
    </source>
</evidence>
<dbReference type="GO" id="GO:0046872">
    <property type="term" value="F:metal ion binding"/>
    <property type="evidence" value="ECO:0007669"/>
    <property type="project" value="UniProtKB-KW"/>
</dbReference>
<dbReference type="Pfam" id="PF13419">
    <property type="entry name" value="HAD_2"/>
    <property type="match status" value="1"/>
</dbReference>
<dbReference type="SFLD" id="SFLDG01129">
    <property type="entry name" value="C1.5:_HAD__Beta-PGM__Phosphata"/>
    <property type="match status" value="1"/>
</dbReference>
<dbReference type="InterPro" id="IPR041492">
    <property type="entry name" value="HAD_2"/>
</dbReference>
<dbReference type="InterPro" id="IPR023214">
    <property type="entry name" value="HAD_sf"/>
</dbReference>
<dbReference type="SUPFAM" id="SSF56784">
    <property type="entry name" value="HAD-like"/>
    <property type="match status" value="1"/>
</dbReference>
<dbReference type="GO" id="GO:0006281">
    <property type="term" value="P:DNA repair"/>
    <property type="evidence" value="ECO:0007669"/>
    <property type="project" value="TreeGrafter"/>
</dbReference>
<dbReference type="InterPro" id="IPR036412">
    <property type="entry name" value="HAD-like_sf"/>
</dbReference>
<evidence type="ECO:0000256" key="4">
    <source>
        <dbReference type="ARBA" id="ARBA00023277"/>
    </source>
</evidence>
<organism evidence="5">
    <name type="scientific">marine metagenome</name>
    <dbReference type="NCBI Taxonomy" id="408172"/>
    <lineage>
        <taxon>unclassified sequences</taxon>
        <taxon>metagenomes</taxon>
        <taxon>ecological metagenomes</taxon>
    </lineage>
</organism>
<evidence type="ECO:0000256" key="2">
    <source>
        <dbReference type="ARBA" id="ARBA00022801"/>
    </source>
</evidence>
<dbReference type="SFLD" id="SFLDS00003">
    <property type="entry name" value="Haloacid_Dehalogenase"/>
    <property type="match status" value="1"/>
</dbReference>
<proteinExistence type="predicted"/>
<evidence type="ECO:0000313" key="5">
    <source>
        <dbReference type="EMBL" id="SVE11394.1"/>
    </source>
</evidence>
<dbReference type="InterPro" id="IPR023198">
    <property type="entry name" value="PGP-like_dom2"/>
</dbReference>
<keyword evidence="4" id="KW-0119">Carbohydrate metabolism</keyword>
<keyword evidence="2" id="KW-0378">Hydrolase</keyword>
<dbReference type="EMBL" id="UINC01195018">
    <property type="protein sequence ID" value="SVE11394.1"/>
    <property type="molecule type" value="Genomic_DNA"/>
</dbReference>
<dbReference type="GO" id="GO:0005829">
    <property type="term" value="C:cytosol"/>
    <property type="evidence" value="ECO:0007669"/>
    <property type="project" value="TreeGrafter"/>
</dbReference>
<dbReference type="AlphaFoldDB" id="A0A383AUQ3"/>
<keyword evidence="1" id="KW-0479">Metal-binding</keyword>
<accession>A0A383AUQ3</accession>
<protein>
    <recommendedName>
        <fullName evidence="6">Phosphoglycolate phosphatase</fullName>
    </recommendedName>
</protein>
<dbReference type="Gene3D" id="3.40.50.1000">
    <property type="entry name" value="HAD superfamily/HAD-like"/>
    <property type="match status" value="1"/>
</dbReference>
<dbReference type="PANTHER" id="PTHR43434:SF23">
    <property type="entry name" value="PHOSPHOGLYCOLATE PHOSPHATASE"/>
    <property type="match status" value="1"/>
</dbReference>
<name>A0A383AUQ3_9ZZZZ</name>
<reference evidence="5" key="1">
    <citation type="submission" date="2018-05" db="EMBL/GenBank/DDBJ databases">
        <authorList>
            <person name="Lanie J.A."/>
            <person name="Ng W.-L."/>
            <person name="Kazmierczak K.M."/>
            <person name="Andrzejewski T.M."/>
            <person name="Davidsen T.M."/>
            <person name="Wayne K.J."/>
            <person name="Tettelin H."/>
            <person name="Glass J.I."/>
            <person name="Rusch D."/>
            <person name="Podicherti R."/>
            <person name="Tsui H.-C.T."/>
            <person name="Winkler M.E."/>
        </authorList>
    </citation>
    <scope>NUCLEOTIDE SEQUENCE</scope>
</reference>
<dbReference type="GO" id="GO:0008967">
    <property type="term" value="F:phosphoglycolate phosphatase activity"/>
    <property type="evidence" value="ECO:0007669"/>
    <property type="project" value="TreeGrafter"/>
</dbReference>
<dbReference type="InterPro" id="IPR050155">
    <property type="entry name" value="HAD-like_hydrolase_sf"/>
</dbReference>